<evidence type="ECO:0000313" key="2">
    <source>
        <dbReference type="EMBL" id="KAK9934951.1"/>
    </source>
</evidence>
<evidence type="ECO:0000313" key="3">
    <source>
        <dbReference type="Proteomes" id="UP001457282"/>
    </source>
</evidence>
<keyword evidence="3" id="KW-1185">Reference proteome</keyword>
<evidence type="ECO:0000256" key="1">
    <source>
        <dbReference type="SAM" id="MobiDB-lite"/>
    </source>
</evidence>
<name>A0AAW1XDC4_RUBAR</name>
<feature type="region of interest" description="Disordered" evidence="1">
    <location>
        <begin position="92"/>
        <end position="114"/>
    </location>
</feature>
<organism evidence="2 3">
    <name type="scientific">Rubus argutus</name>
    <name type="common">Southern blackberry</name>
    <dbReference type="NCBI Taxonomy" id="59490"/>
    <lineage>
        <taxon>Eukaryota</taxon>
        <taxon>Viridiplantae</taxon>
        <taxon>Streptophyta</taxon>
        <taxon>Embryophyta</taxon>
        <taxon>Tracheophyta</taxon>
        <taxon>Spermatophyta</taxon>
        <taxon>Magnoliopsida</taxon>
        <taxon>eudicotyledons</taxon>
        <taxon>Gunneridae</taxon>
        <taxon>Pentapetalae</taxon>
        <taxon>rosids</taxon>
        <taxon>fabids</taxon>
        <taxon>Rosales</taxon>
        <taxon>Rosaceae</taxon>
        <taxon>Rosoideae</taxon>
        <taxon>Rosoideae incertae sedis</taxon>
        <taxon>Rubus</taxon>
    </lineage>
</organism>
<sequence>MDIVMNGPDISSSRHKICVRKDFVIPCDAKDLVQRPEAKMYDSSEKTANDVSRDMFSPANELSMHDLRTQNSHTKSCKDSNEVVQDTVQISSEKGSEIAQTESTAFVSATEKRY</sequence>
<protein>
    <submittedName>
        <fullName evidence="2">Uncharacterized protein</fullName>
    </submittedName>
</protein>
<dbReference type="AlphaFoldDB" id="A0AAW1XDC4"/>
<proteinExistence type="predicted"/>
<dbReference type="EMBL" id="JBEDUW010000004">
    <property type="protein sequence ID" value="KAK9934951.1"/>
    <property type="molecule type" value="Genomic_DNA"/>
</dbReference>
<reference evidence="2 3" key="1">
    <citation type="journal article" date="2023" name="G3 (Bethesda)">
        <title>A chromosome-length genome assembly and annotation of blackberry (Rubus argutus, cv. 'Hillquist').</title>
        <authorList>
            <person name="Bruna T."/>
            <person name="Aryal R."/>
            <person name="Dudchenko O."/>
            <person name="Sargent D.J."/>
            <person name="Mead D."/>
            <person name="Buti M."/>
            <person name="Cavallini A."/>
            <person name="Hytonen T."/>
            <person name="Andres J."/>
            <person name="Pham M."/>
            <person name="Weisz D."/>
            <person name="Mascagni F."/>
            <person name="Usai G."/>
            <person name="Natali L."/>
            <person name="Bassil N."/>
            <person name="Fernandez G.E."/>
            <person name="Lomsadze A."/>
            <person name="Armour M."/>
            <person name="Olukolu B."/>
            <person name="Poorten T."/>
            <person name="Britton C."/>
            <person name="Davik J."/>
            <person name="Ashrafi H."/>
            <person name="Aiden E.L."/>
            <person name="Borodovsky M."/>
            <person name="Worthington M."/>
        </authorList>
    </citation>
    <scope>NUCLEOTIDE SEQUENCE [LARGE SCALE GENOMIC DNA]</scope>
    <source>
        <strain evidence="2">PI 553951</strain>
    </source>
</reference>
<accession>A0AAW1XDC4</accession>
<feature type="compositionally biased region" description="Polar residues" evidence="1">
    <location>
        <begin position="92"/>
        <end position="107"/>
    </location>
</feature>
<gene>
    <name evidence="2" type="ORF">M0R45_022072</name>
</gene>
<comment type="caution">
    <text evidence="2">The sequence shown here is derived from an EMBL/GenBank/DDBJ whole genome shotgun (WGS) entry which is preliminary data.</text>
</comment>
<dbReference type="Proteomes" id="UP001457282">
    <property type="component" value="Unassembled WGS sequence"/>
</dbReference>